<feature type="compositionally biased region" description="Low complexity" evidence="4">
    <location>
        <begin position="338"/>
        <end position="352"/>
    </location>
</feature>
<gene>
    <name evidence="6" type="ORF">SAMN05421870_11089</name>
</gene>
<sequence>MPFEIRFGPADPLHCRFALSPVWETQAAVRLLVHARDATPHRHWVRRALPLARSLALEPLRAVLPRRGYTPDFLFPAPAGPASSFAEEIGRVRATDPARAHAEIVRALADTPGAAESRTARELLGDPAGAVEALAAAETRAWEALVAPEWPRLRAVLEADIGFRARQLAEGGLARVFAALHPRVSWQDGTLRVDRPPRHTRALAGGEGVTLVPSVFVWPTVAAGFDPPAPAALMYPARGIARLWGAAPDDPSRALARLLGRNRAAVLAALAEPASTSALAARLGLAPSSVSAHLAALRGAGLLASSRAGRQVLYGRTPLGRALAAGRDEGGSAPPGPVSSRRGTGRPSRPSR</sequence>
<evidence type="ECO:0000256" key="3">
    <source>
        <dbReference type="ARBA" id="ARBA00023163"/>
    </source>
</evidence>
<feature type="domain" description="HTH arsR-type" evidence="5">
    <location>
        <begin position="253"/>
        <end position="328"/>
    </location>
</feature>
<dbReference type="Proteomes" id="UP000182841">
    <property type="component" value="Unassembled WGS sequence"/>
</dbReference>
<protein>
    <submittedName>
        <fullName evidence="6">DNA-binding transcriptional regulator, ArsR family</fullName>
    </submittedName>
</protein>
<dbReference type="EMBL" id="FOGO01000010">
    <property type="protein sequence ID" value="SES15988.1"/>
    <property type="molecule type" value="Genomic_DNA"/>
</dbReference>
<dbReference type="InterPro" id="IPR051011">
    <property type="entry name" value="Metal_resp_trans_reg"/>
</dbReference>
<dbReference type="SUPFAM" id="SSF46785">
    <property type="entry name" value="Winged helix' DNA-binding domain"/>
    <property type="match status" value="1"/>
</dbReference>
<dbReference type="OrthoDB" id="3460651at2"/>
<dbReference type="RefSeq" id="WP_079172013.1">
    <property type="nucleotide sequence ID" value="NZ_FOGO01000010.1"/>
</dbReference>
<accession>A0A1H9V323</accession>
<dbReference type="InterPro" id="IPR011991">
    <property type="entry name" value="ArsR-like_HTH"/>
</dbReference>
<evidence type="ECO:0000256" key="1">
    <source>
        <dbReference type="ARBA" id="ARBA00023015"/>
    </source>
</evidence>
<dbReference type="InterPro" id="IPR001845">
    <property type="entry name" value="HTH_ArsR_DNA-bd_dom"/>
</dbReference>
<proteinExistence type="predicted"/>
<feature type="region of interest" description="Disordered" evidence="4">
    <location>
        <begin position="323"/>
        <end position="352"/>
    </location>
</feature>
<reference evidence="7" key="1">
    <citation type="submission" date="2016-10" db="EMBL/GenBank/DDBJ databases">
        <authorList>
            <person name="Varghese N."/>
            <person name="Submissions S."/>
        </authorList>
    </citation>
    <scope>NUCLEOTIDE SEQUENCE [LARGE SCALE GENOMIC DNA]</scope>
    <source>
        <strain evidence="7">CGMCC 4.6825</strain>
    </source>
</reference>
<dbReference type="SMART" id="SM00418">
    <property type="entry name" value="HTH_ARSR"/>
    <property type="match status" value="1"/>
</dbReference>
<dbReference type="InterPro" id="IPR045981">
    <property type="entry name" value="DUF5937"/>
</dbReference>
<dbReference type="AlphaFoldDB" id="A0A1H9V323"/>
<evidence type="ECO:0000256" key="2">
    <source>
        <dbReference type="ARBA" id="ARBA00023125"/>
    </source>
</evidence>
<evidence type="ECO:0000259" key="5">
    <source>
        <dbReference type="SMART" id="SM00418"/>
    </source>
</evidence>
<keyword evidence="3" id="KW-0804">Transcription</keyword>
<keyword evidence="7" id="KW-1185">Reference proteome</keyword>
<organism evidence="6 7">
    <name type="scientific">Streptomyces qinglanensis</name>
    <dbReference type="NCBI Taxonomy" id="943816"/>
    <lineage>
        <taxon>Bacteria</taxon>
        <taxon>Bacillati</taxon>
        <taxon>Actinomycetota</taxon>
        <taxon>Actinomycetes</taxon>
        <taxon>Kitasatosporales</taxon>
        <taxon>Streptomycetaceae</taxon>
        <taxon>Streptomyces</taxon>
    </lineage>
</organism>
<keyword evidence="2 6" id="KW-0238">DNA-binding</keyword>
<name>A0A1H9V323_9ACTN</name>
<dbReference type="GO" id="GO:0003700">
    <property type="term" value="F:DNA-binding transcription factor activity"/>
    <property type="evidence" value="ECO:0007669"/>
    <property type="project" value="InterPro"/>
</dbReference>
<dbReference type="Pfam" id="PF19361">
    <property type="entry name" value="DUF5937"/>
    <property type="match status" value="1"/>
</dbReference>
<evidence type="ECO:0000313" key="7">
    <source>
        <dbReference type="Proteomes" id="UP000182841"/>
    </source>
</evidence>
<dbReference type="InterPro" id="IPR036390">
    <property type="entry name" value="WH_DNA-bd_sf"/>
</dbReference>
<keyword evidence="1" id="KW-0805">Transcription regulation</keyword>
<dbReference type="InterPro" id="IPR036388">
    <property type="entry name" value="WH-like_DNA-bd_sf"/>
</dbReference>
<dbReference type="CDD" id="cd00090">
    <property type="entry name" value="HTH_ARSR"/>
    <property type="match status" value="1"/>
</dbReference>
<dbReference type="Pfam" id="PF12840">
    <property type="entry name" value="HTH_20"/>
    <property type="match status" value="1"/>
</dbReference>
<dbReference type="Gene3D" id="1.10.10.10">
    <property type="entry name" value="Winged helix-like DNA-binding domain superfamily/Winged helix DNA-binding domain"/>
    <property type="match status" value="1"/>
</dbReference>
<dbReference type="GO" id="GO:0003677">
    <property type="term" value="F:DNA binding"/>
    <property type="evidence" value="ECO:0007669"/>
    <property type="project" value="UniProtKB-KW"/>
</dbReference>
<dbReference type="PANTHER" id="PTHR43132">
    <property type="entry name" value="ARSENICAL RESISTANCE OPERON REPRESSOR ARSR-RELATED"/>
    <property type="match status" value="1"/>
</dbReference>
<dbReference type="PANTHER" id="PTHR43132:SF8">
    <property type="entry name" value="HTH-TYPE TRANSCRIPTIONAL REGULATOR KMTR"/>
    <property type="match status" value="1"/>
</dbReference>
<evidence type="ECO:0000313" key="6">
    <source>
        <dbReference type="EMBL" id="SES15988.1"/>
    </source>
</evidence>
<evidence type="ECO:0000256" key="4">
    <source>
        <dbReference type="SAM" id="MobiDB-lite"/>
    </source>
</evidence>